<dbReference type="NCBIfam" id="TIGR00312">
    <property type="entry name" value="cbiD"/>
    <property type="match status" value="1"/>
</dbReference>
<dbReference type="InterPro" id="IPR036074">
    <property type="entry name" value="CbiD_sf"/>
</dbReference>
<evidence type="ECO:0000256" key="4">
    <source>
        <dbReference type="ARBA" id="ARBA00022691"/>
    </source>
</evidence>
<comment type="function">
    <text evidence="5">Catalyzes the methylation of C-1 in cobalt-precorrin-5B to form cobalt-precorrin-6A.</text>
</comment>
<comment type="similarity">
    <text evidence="5">Belongs to the CbiD family.</text>
</comment>
<comment type="pathway">
    <text evidence="5">Cofactor biosynthesis; adenosylcobalamin biosynthesis; cob(II)yrinate a,c-diamide from sirohydrochlorin (anaerobic route): step 6/10.</text>
</comment>
<protein>
    <recommendedName>
        <fullName evidence="5">Cobalt-precorrin-5B C(1)-methyltransferase</fullName>
        <ecNumber evidence="5">2.1.1.195</ecNumber>
    </recommendedName>
    <alternativeName>
        <fullName evidence="5">Cobalt-precorrin-6A synthase</fullName>
    </alternativeName>
</protein>
<dbReference type="HAMAP" id="MF_00787">
    <property type="entry name" value="CbiD"/>
    <property type="match status" value="1"/>
</dbReference>
<dbReference type="Pfam" id="PF01888">
    <property type="entry name" value="CbiD"/>
    <property type="match status" value="2"/>
</dbReference>
<comment type="catalytic activity">
    <reaction evidence="5">
        <text>Co-precorrin-5B + S-adenosyl-L-methionine = Co-precorrin-6A + S-adenosyl-L-homocysteine</text>
        <dbReference type="Rhea" id="RHEA:26285"/>
        <dbReference type="ChEBI" id="CHEBI:57856"/>
        <dbReference type="ChEBI" id="CHEBI:59789"/>
        <dbReference type="ChEBI" id="CHEBI:60063"/>
        <dbReference type="ChEBI" id="CHEBI:60064"/>
        <dbReference type="EC" id="2.1.1.195"/>
    </reaction>
</comment>
<gene>
    <name evidence="5 6" type="primary">cbiD</name>
    <name evidence="6" type="ORF">DAMNIGENAA_25280</name>
</gene>
<keyword evidence="4 5" id="KW-0949">S-adenosyl-L-methionine</keyword>
<evidence type="ECO:0000313" key="6">
    <source>
        <dbReference type="EMBL" id="GLI35095.1"/>
    </source>
</evidence>
<evidence type="ECO:0000256" key="1">
    <source>
        <dbReference type="ARBA" id="ARBA00022573"/>
    </source>
</evidence>
<reference evidence="6" key="1">
    <citation type="submission" date="2022-12" db="EMBL/GenBank/DDBJ databases">
        <title>Reference genome sequencing for broad-spectrum identification of bacterial and archaeal isolates by mass spectrometry.</title>
        <authorList>
            <person name="Sekiguchi Y."/>
            <person name="Tourlousse D.M."/>
        </authorList>
    </citation>
    <scope>NUCLEOTIDE SEQUENCE</scope>
    <source>
        <strain evidence="6">ASRB1</strain>
    </source>
</reference>
<keyword evidence="2 5" id="KW-0489">Methyltransferase</keyword>
<dbReference type="GO" id="GO:0019251">
    <property type="term" value="P:anaerobic cobalamin biosynthetic process"/>
    <property type="evidence" value="ECO:0007669"/>
    <property type="project" value="UniProtKB-UniRule"/>
</dbReference>
<keyword evidence="1 5" id="KW-0169">Cobalamin biosynthesis</keyword>
<dbReference type="RefSeq" id="WP_281794648.1">
    <property type="nucleotide sequence ID" value="NZ_BSDR01000001.1"/>
</dbReference>
<evidence type="ECO:0000313" key="7">
    <source>
        <dbReference type="Proteomes" id="UP001144372"/>
    </source>
</evidence>
<dbReference type="InterPro" id="IPR002748">
    <property type="entry name" value="CbiD"/>
</dbReference>
<dbReference type="Gene3D" id="3.30.2110.10">
    <property type="entry name" value="CbiD-like"/>
    <property type="match status" value="1"/>
</dbReference>
<keyword evidence="7" id="KW-1185">Reference proteome</keyword>
<dbReference type="GO" id="GO:0032259">
    <property type="term" value="P:methylation"/>
    <property type="evidence" value="ECO:0007669"/>
    <property type="project" value="UniProtKB-KW"/>
</dbReference>
<evidence type="ECO:0000256" key="5">
    <source>
        <dbReference type="HAMAP-Rule" id="MF_00787"/>
    </source>
</evidence>
<organism evidence="6 7">
    <name type="scientific">Desulforhabdus amnigena</name>
    <dbReference type="NCBI Taxonomy" id="40218"/>
    <lineage>
        <taxon>Bacteria</taxon>
        <taxon>Pseudomonadati</taxon>
        <taxon>Thermodesulfobacteriota</taxon>
        <taxon>Syntrophobacteria</taxon>
        <taxon>Syntrophobacterales</taxon>
        <taxon>Syntrophobacteraceae</taxon>
        <taxon>Desulforhabdus</taxon>
    </lineage>
</organism>
<keyword evidence="3 5" id="KW-0808">Transferase</keyword>
<evidence type="ECO:0000256" key="2">
    <source>
        <dbReference type="ARBA" id="ARBA00022603"/>
    </source>
</evidence>
<sequence>MSKTNAENKGSLRKGFSTGTAATAAARAALRFLLTGRSSEAVAVRLPGGYYLPVPVREVCREENDVLAVVIKDGGDDPDVTHKAEIRARVRRISLDGKECDNGISSGIRLMGGEGVGVVTKPGLPVQIGEPAINPVPREMLSLNLAEEYLQWKMEDTVPGGIACIADTPSGPHVLLTFSQDSEKLKGFFLEVEIEVPKGAELARHTLNPRLGILGGISILGTTGIVKPFSHTAYEETIQTALSVAQSNGCLEIVLSTGGKSERFAQGILPGLPVESFVQVADFFAFAVQEVLKMGFPRLTHSVFFGKVVKMAQGHAYTHAHKAALDLELVAELAAKEGHDAPFCRELAVANTARHALELLLERNAMDVVHAVARKALDQSARLGDDRLDVRLLVFDYGGRLLVDLERKRGK</sequence>
<accession>A0A9W6FUF7</accession>
<dbReference type="AlphaFoldDB" id="A0A9W6FUF7"/>
<name>A0A9W6FUF7_9BACT</name>
<dbReference type="Proteomes" id="UP001144372">
    <property type="component" value="Unassembled WGS sequence"/>
</dbReference>
<dbReference type="PANTHER" id="PTHR35863:SF1">
    <property type="entry name" value="COBALT-PRECORRIN-5B C(1)-METHYLTRANSFERASE"/>
    <property type="match status" value="1"/>
</dbReference>
<dbReference type="GO" id="GO:0008168">
    <property type="term" value="F:methyltransferase activity"/>
    <property type="evidence" value="ECO:0007669"/>
    <property type="project" value="UniProtKB-UniRule"/>
</dbReference>
<dbReference type="EMBL" id="BSDR01000001">
    <property type="protein sequence ID" value="GLI35095.1"/>
    <property type="molecule type" value="Genomic_DNA"/>
</dbReference>
<proteinExistence type="inferred from homology"/>
<dbReference type="SUPFAM" id="SSF111342">
    <property type="entry name" value="CbiD-like"/>
    <property type="match status" value="1"/>
</dbReference>
<comment type="caution">
    <text evidence="6">The sequence shown here is derived from an EMBL/GenBank/DDBJ whole genome shotgun (WGS) entry which is preliminary data.</text>
</comment>
<dbReference type="NCBIfam" id="NF000849">
    <property type="entry name" value="PRK00075.1-1"/>
    <property type="match status" value="1"/>
</dbReference>
<dbReference type="PIRSF" id="PIRSF026782">
    <property type="entry name" value="CbiD"/>
    <property type="match status" value="1"/>
</dbReference>
<dbReference type="PANTHER" id="PTHR35863">
    <property type="entry name" value="COBALT-PRECORRIN-5B C(1)-METHYLTRANSFERASE"/>
    <property type="match status" value="1"/>
</dbReference>
<dbReference type="EC" id="2.1.1.195" evidence="5"/>
<evidence type="ECO:0000256" key="3">
    <source>
        <dbReference type="ARBA" id="ARBA00022679"/>
    </source>
</evidence>